<name>A0AAW7K808_ENTFL</name>
<evidence type="ECO:0000313" key="4">
    <source>
        <dbReference type="Proteomes" id="UP001173174"/>
    </source>
</evidence>
<comment type="caution">
    <text evidence="3">The sequence shown here is derived from an EMBL/GenBank/DDBJ whole genome shotgun (WGS) entry which is preliminary data.</text>
</comment>
<evidence type="ECO:0000259" key="2">
    <source>
        <dbReference type="Pfam" id="PF10651"/>
    </source>
</evidence>
<evidence type="ECO:0000256" key="1">
    <source>
        <dbReference type="SAM" id="Coils"/>
    </source>
</evidence>
<dbReference type="AlphaFoldDB" id="A0AAW7K808"/>
<keyword evidence="1" id="KW-0175">Coiled coil</keyword>
<gene>
    <name evidence="3" type="ORF">P0E79_00910</name>
</gene>
<feature type="domain" description="BppU N-terminal" evidence="2">
    <location>
        <begin position="7"/>
        <end position="145"/>
    </location>
</feature>
<dbReference type="RefSeq" id="WP_242384511.1">
    <property type="nucleotide sequence ID" value="NZ_CAKOCZ010000008.1"/>
</dbReference>
<proteinExistence type="predicted"/>
<feature type="coiled-coil region" evidence="1">
    <location>
        <begin position="127"/>
        <end position="197"/>
    </location>
</feature>
<organism evidence="3 4">
    <name type="scientific">Enterococcus faecalis</name>
    <name type="common">Streptococcus faecalis</name>
    <dbReference type="NCBI Taxonomy" id="1351"/>
    <lineage>
        <taxon>Bacteria</taxon>
        <taxon>Bacillati</taxon>
        <taxon>Bacillota</taxon>
        <taxon>Bacilli</taxon>
        <taxon>Lactobacillales</taxon>
        <taxon>Enterococcaceae</taxon>
        <taxon>Enterococcus</taxon>
    </lineage>
</organism>
<reference evidence="3" key="2">
    <citation type="submission" date="2023-03" db="EMBL/GenBank/DDBJ databases">
        <authorList>
            <person name="Zajac M."/>
            <person name="Kwit R."/>
            <person name="Wasyl D."/>
        </authorList>
    </citation>
    <scope>NUCLEOTIDE SEQUENCE</scope>
    <source>
        <strain evidence="3">691B_2</strain>
    </source>
</reference>
<protein>
    <submittedName>
        <fullName evidence="3">BppU family phage baseplate upper protein</fullName>
    </submittedName>
</protein>
<dbReference type="Proteomes" id="UP001173174">
    <property type="component" value="Unassembled WGS sequence"/>
</dbReference>
<accession>A0AAW7K808</accession>
<dbReference type="CDD" id="cd19958">
    <property type="entry name" value="pyocin_knob"/>
    <property type="match status" value="1"/>
</dbReference>
<sequence length="477" mass="53509">MANKILNLDFLKNPILPPIIYGRVGDNGLQTVTINITRGDEMVDLTGGTLTFEGEPAGGKVKVFDSDNISSTTEGLKRGTFNYTFPSKAFSVEGTYERAYFSFQKGEKRDTTNGFKIIVQGTADIDAEEAETIITEYNRLIEKLNKAYQDALKKITIDYDSVISKIEEITTEIVQIKAQIVEMIDNAEKRIDEVAKDTENSITTIGKTVTEAINQALEELRNADFYTQAESDSRFINKITSEKGLLVFKNMEVKTQDWNTITTSGIYTVYEATGENRPNGSSIYGRLFVYVDNATLTQQYVASGKMFLRTRQGSPAEWTNWKEVAFEEERYIYKKSGLDEVESAYKTAFGEETNILLIREGDKVDAYLRVNVVDVAKLKTALVPIFVIPEGFKIDDSLRGGFWNVALTTVQYTFPQGNYGALYEYGSKGIRFGSDRKGNHYVHGSWRTADPFPESGSLGTGTVTTFEQNKEYTINLL</sequence>
<dbReference type="InterPro" id="IPR018913">
    <property type="entry name" value="BppU_N"/>
</dbReference>
<dbReference type="Gene3D" id="2.60.40.3350">
    <property type="match status" value="1"/>
</dbReference>
<dbReference type="EMBL" id="JAREWH010000001">
    <property type="protein sequence ID" value="MDN3191047.1"/>
    <property type="molecule type" value="Genomic_DNA"/>
</dbReference>
<reference evidence="3" key="1">
    <citation type="journal article" date="2023" name="Pathogens">
        <title>Prevalence of Enterococcus spp. and the Whole-Genome Characteristics of Enterococcus faecium and Enterococcus faecalis Strains Isolated from Free-Living Birds in Poland.</title>
        <authorList>
            <person name="Kwit R."/>
            <person name="Zajac M."/>
            <person name="Smialowska-Weglinska A."/>
            <person name="Skarzynska M."/>
            <person name="Bomba A."/>
            <person name="Lalak A."/>
            <person name="Skrzypiec E."/>
            <person name="Wojdat D."/>
            <person name="Koza W."/>
            <person name="Mikos-Wojewoda E."/>
            <person name="Pasim P."/>
            <person name="Skora M."/>
            <person name="Polak M."/>
            <person name="Wiacek J."/>
            <person name="Wasyl D."/>
        </authorList>
    </citation>
    <scope>NUCLEOTIDE SEQUENCE</scope>
    <source>
        <strain evidence="3">691B_2</strain>
    </source>
</reference>
<dbReference type="Pfam" id="PF10651">
    <property type="entry name" value="BppU_N"/>
    <property type="match status" value="1"/>
</dbReference>
<evidence type="ECO:0000313" key="3">
    <source>
        <dbReference type="EMBL" id="MDN3191047.1"/>
    </source>
</evidence>